<dbReference type="AlphaFoldDB" id="A0A286TC44"/>
<dbReference type="Proteomes" id="UP000262177">
    <property type="component" value="Chromosome"/>
</dbReference>
<evidence type="ECO:0000313" key="2">
    <source>
        <dbReference type="Proteomes" id="UP000262177"/>
    </source>
</evidence>
<name>A0A286TC44_BIFBI</name>
<gene>
    <name evidence="1" type="ORF">BBJK_01290</name>
</gene>
<dbReference type="EMBL" id="AP018131">
    <property type="protein sequence ID" value="BBA47896.1"/>
    <property type="molecule type" value="Genomic_DNA"/>
</dbReference>
<protein>
    <submittedName>
        <fullName evidence="1">Uncharacterized protein</fullName>
    </submittedName>
</protein>
<accession>A0A286TC44</accession>
<evidence type="ECO:0000313" key="1">
    <source>
        <dbReference type="EMBL" id="BBA47896.1"/>
    </source>
</evidence>
<sequence length="51" mass="5338">MAVIDDHAGGLDMVKAVDGGGRVAFVSRSSAAYVAFTPADFVMGWRPGHDE</sequence>
<proteinExistence type="predicted"/>
<reference evidence="1 2" key="1">
    <citation type="journal article" date="2017" name="Biosci. Biotechnol. Biochem.">
        <title>Identification and characterization of a sulfoglycosidase from Bifidobacterium bifidum implicated in mucin glycan utilization.</title>
        <authorList>
            <person name="Katoh T."/>
            <person name="Maeshibu T."/>
            <person name="Kikkawa K."/>
            <person name="Gotoh A."/>
            <person name="Tomabechi Y."/>
            <person name="Nakamura M."/>
            <person name="Liao W.-H."/>
            <person name="Yamaguchi M."/>
            <person name="Ashida H."/>
            <person name="Yamamoto K."/>
            <person name="Katayama T."/>
        </authorList>
    </citation>
    <scope>NUCLEOTIDE SEQUENCE [LARGE SCALE GENOMIC DNA]</scope>
    <source>
        <strain evidence="1 2">JCM 7004</strain>
    </source>
</reference>
<organism evidence="1 2">
    <name type="scientific">Bifidobacterium bifidum LMG 13195</name>
    <dbReference type="NCBI Taxonomy" id="1207542"/>
    <lineage>
        <taxon>Bacteria</taxon>
        <taxon>Bacillati</taxon>
        <taxon>Actinomycetota</taxon>
        <taxon>Actinomycetes</taxon>
        <taxon>Bifidobacteriales</taxon>
        <taxon>Bifidobacteriaceae</taxon>
        <taxon>Bifidobacterium</taxon>
    </lineage>
</organism>